<evidence type="ECO:0000313" key="3">
    <source>
        <dbReference type="Proteomes" id="UP000002045"/>
    </source>
</evidence>
<dbReference type="EMBL" id="FN667741">
    <property type="protein sequence ID" value="CBJ82849.1"/>
    <property type="molecule type" value="Genomic_DNA"/>
</dbReference>
<name>D3V5C0_XENBS</name>
<keyword evidence="1" id="KW-1133">Transmembrane helix</keyword>
<reference evidence="2" key="1">
    <citation type="journal article" date="2011" name="PLoS ONE">
        <title>The entomopathogenic bacterial endosymbionts xenorhabdus and photorhabdus: convergent lifestyles from divergent genomes.</title>
        <authorList>
            <person name="Chaston J.M."/>
            <person name="Suen G."/>
            <person name="Tucker S.L."/>
            <person name="Andersen A.W."/>
            <person name="Bhasin A."/>
            <person name="Bode E."/>
            <person name="Bode H.B."/>
            <person name="Brachmann A.O."/>
            <person name="Cowles C.E."/>
            <person name="Cowles K.N."/>
            <person name="Darby C."/>
            <person name="de Leon L."/>
            <person name="Drace K."/>
            <person name="Du Z."/>
            <person name="Givaudan A."/>
            <person name="Herbert Tran E.E."/>
            <person name="Jewell K.A."/>
            <person name="Knack J.J."/>
            <person name="Krasomil-Osterfeld K.C."/>
            <person name="Kukor R."/>
            <person name="Lanois A."/>
            <person name="Latreille P."/>
            <person name="Leimgruber N.K."/>
            <person name="Lipke C.M."/>
            <person name="Liu R."/>
            <person name="Lu X."/>
            <person name="Martens E.C."/>
            <person name="Marri P.R."/>
            <person name="Medigue C."/>
            <person name="Menard M.L."/>
            <person name="Miller N.M."/>
            <person name="Morales-Soto N."/>
            <person name="Norton S."/>
            <person name="Ogier J.C."/>
            <person name="Orchard S.S."/>
            <person name="Park D."/>
            <person name="Park Y."/>
            <person name="Qurollo B.A."/>
            <person name="Sugar D.R."/>
            <person name="Richards G.R."/>
            <person name="Rouy Z."/>
            <person name="Slominski B."/>
            <person name="Slominski K."/>
            <person name="Snyder H."/>
            <person name="Tjaden B.C."/>
            <person name="van der Hoeven R."/>
            <person name="Welch R.D."/>
            <person name="Wheeler C."/>
            <person name="Xiang B."/>
            <person name="Barbazuk B."/>
            <person name="Gaudriault S."/>
            <person name="Goodner B."/>
            <person name="Slater S.C."/>
            <person name="Forst S."/>
            <person name="Goldman B.S."/>
            <person name="Goodrich-Blair H."/>
        </authorList>
    </citation>
    <scope>NUCLEOTIDE SEQUENCE [LARGE SCALE GENOMIC DNA]</scope>
    <source>
        <strain evidence="2">SS-2004</strain>
    </source>
</reference>
<keyword evidence="1" id="KW-0812">Transmembrane</keyword>
<proteinExistence type="predicted"/>
<keyword evidence="1" id="KW-0472">Membrane</keyword>
<protein>
    <recommendedName>
        <fullName evidence="4">Transmembrane protein</fullName>
    </recommendedName>
</protein>
<dbReference type="KEGG" id="xbo:XBJ1_3731"/>
<feature type="transmembrane region" description="Helical" evidence="1">
    <location>
        <begin position="45"/>
        <end position="65"/>
    </location>
</feature>
<accession>D3V5C0</accession>
<sequence length="79" mass="9797">MKLMIAVKHQLIQLIDEDSLQKIKLKKQLITYYKYLMEFKHHLELLYFLTFNSFFFINIFLIKFITINKFNNILIIYFN</sequence>
<evidence type="ECO:0008006" key="4">
    <source>
        <dbReference type="Google" id="ProtNLM"/>
    </source>
</evidence>
<dbReference type="HOGENOM" id="CLU_2653631_0_0_6"/>
<evidence type="ECO:0000256" key="1">
    <source>
        <dbReference type="SAM" id="Phobius"/>
    </source>
</evidence>
<evidence type="ECO:0000313" key="2">
    <source>
        <dbReference type="EMBL" id="CBJ82849.1"/>
    </source>
</evidence>
<gene>
    <name evidence="2" type="ordered locus">XBJ1_3731</name>
</gene>
<dbReference type="AlphaFoldDB" id="D3V5C0"/>
<organism evidence="2 3">
    <name type="scientific">Xenorhabdus bovienii (strain SS-2004)</name>
    <name type="common">Xenorhabdus nematophila subsp. bovienii</name>
    <dbReference type="NCBI Taxonomy" id="406818"/>
    <lineage>
        <taxon>Bacteria</taxon>
        <taxon>Pseudomonadati</taxon>
        <taxon>Pseudomonadota</taxon>
        <taxon>Gammaproteobacteria</taxon>
        <taxon>Enterobacterales</taxon>
        <taxon>Morganellaceae</taxon>
        <taxon>Xenorhabdus</taxon>
    </lineage>
</organism>
<dbReference type="Proteomes" id="UP000002045">
    <property type="component" value="Chromosome"/>
</dbReference>
<dbReference type="STRING" id="406818.XBJ1_3731"/>